<keyword evidence="5" id="KW-0819">tRNA processing</keyword>
<evidence type="ECO:0000259" key="11">
    <source>
        <dbReference type="Pfam" id="PF01636"/>
    </source>
</evidence>
<evidence type="ECO:0000256" key="5">
    <source>
        <dbReference type="ARBA" id="ARBA00022694"/>
    </source>
</evidence>
<comment type="subcellular location">
    <subcellularLocation>
        <location evidence="1">Cytoplasm</location>
    </subcellularLocation>
</comment>
<evidence type="ECO:0000256" key="10">
    <source>
        <dbReference type="ARBA" id="ARBA00032441"/>
    </source>
</evidence>
<sequence>MTRLGADLAMAVAAGDVLALSGDLGAGKSTLARALIRALAGDPDLDVPSPTFTLVQDYQARLPVLHADLYRIGSPDELDELGLDEAAGRGVVLVEWPERAEGNLPGNPIVVVIEASGEGRRITFDGPAATLARFQRTLAIRAFLQDAGQGEAQRSFMFGDASTRAYETITQPHQPTRILMDAPKRPDGPVIRDGKPYSQIAHLAESVTPFVAVGQALYERGMAAPAILAQDLDEGLLLIEHLGSGNFLHVGEPVAERYHLAAQVLAAFHAQSFPDTLPVGGDTYRVPSYDREALHIETELLIDWYLPSVTGKPASDAMRADYHAAWSAVFDQLDTGEKHLVIRDYHSPNLIWRPEQDGLNRIGVIDFQDALIGPSAYDVASLAMDARVDIAPALEASTKAAYVAARQAQGAFDVEGFERAYAVMAAQRNAKILGIFVRLNERDGKPVYLKHLPRIRSYFARALGHPALQPVRRFVEDNGILASTDAQ</sequence>
<keyword evidence="8" id="KW-0067">ATP-binding</keyword>
<proteinExistence type="inferred from homology"/>
<evidence type="ECO:0000256" key="6">
    <source>
        <dbReference type="ARBA" id="ARBA00022723"/>
    </source>
</evidence>
<dbReference type="EMBL" id="JAFMNX010000003">
    <property type="protein sequence ID" value="MBS9721674.1"/>
    <property type="molecule type" value="Genomic_DNA"/>
</dbReference>
<keyword evidence="6" id="KW-0479">Metal-binding</keyword>
<dbReference type="InterPro" id="IPR003442">
    <property type="entry name" value="T6A_TsaE"/>
</dbReference>
<dbReference type="Pfam" id="PF01636">
    <property type="entry name" value="APH"/>
    <property type="match status" value="1"/>
</dbReference>
<evidence type="ECO:0000256" key="7">
    <source>
        <dbReference type="ARBA" id="ARBA00022741"/>
    </source>
</evidence>
<dbReference type="NCBIfam" id="TIGR00150">
    <property type="entry name" value="T6A_YjeE"/>
    <property type="match status" value="1"/>
</dbReference>
<evidence type="ECO:0000313" key="12">
    <source>
        <dbReference type="EMBL" id="MBS9721674.1"/>
    </source>
</evidence>
<dbReference type="PIRSF" id="PIRSF036599">
    <property type="entry name" value="AtpPhos"/>
    <property type="match status" value="1"/>
</dbReference>
<dbReference type="Gene3D" id="3.30.200.20">
    <property type="entry name" value="Phosphorylase Kinase, domain 1"/>
    <property type="match status" value="1"/>
</dbReference>
<dbReference type="InterPro" id="IPR012180">
    <property type="entry name" value="Bifunc_ATPase/PTrfase"/>
</dbReference>
<dbReference type="Gene3D" id="3.90.1200.10">
    <property type="match status" value="1"/>
</dbReference>
<dbReference type="Proteomes" id="UP001297272">
    <property type="component" value="Unassembled WGS sequence"/>
</dbReference>
<dbReference type="RefSeq" id="WP_213985581.1">
    <property type="nucleotide sequence ID" value="NZ_JAFMNX010000003.1"/>
</dbReference>
<evidence type="ECO:0000256" key="1">
    <source>
        <dbReference type="ARBA" id="ARBA00004496"/>
    </source>
</evidence>
<dbReference type="InterPro" id="IPR027417">
    <property type="entry name" value="P-loop_NTPase"/>
</dbReference>
<evidence type="ECO:0000256" key="3">
    <source>
        <dbReference type="ARBA" id="ARBA00019010"/>
    </source>
</evidence>
<dbReference type="SUPFAM" id="SSF52540">
    <property type="entry name" value="P-loop containing nucleoside triphosphate hydrolases"/>
    <property type="match status" value="1"/>
</dbReference>
<keyword evidence="9" id="KW-0460">Magnesium</keyword>
<keyword evidence="7" id="KW-0547">Nucleotide-binding</keyword>
<reference evidence="12 13" key="1">
    <citation type="submission" date="2021-03" db="EMBL/GenBank/DDBJ databases">
        <title>Tianweitania aestuarii sp. nov., isolated from a tidal flat.</title>
        <authorList>
            <person name="Park S."/>
            <person name="Yoon J.-H."/>
        </authorList>
    </citation>
    <scope>NUCLEOTIDE SEQUENCE [LARGE SCALE GENOMIC DNA]</scope>
    <source>
        <strain evidence="12 13">BSSL-BM11</strain>
    </source>
</reference>
<accession>A0ABS5RXB1</accession>
<dbReference type="PANTHER" id="PTHR33540">
    <property type="entry name" value="TRNA THREONYLCARBAMOYLADENOSINE BIOSYNTHESIS PROTEIN TSAE"/>
    <property type="match status" value="1"/>
</dbReference>
<evidence type="ECO:0000256" key="8">
    <source>
        <dbReference type="ARBA" id="ARBA00022840"/>
    </source>
</evidence>
<evidence type="ECO:0000256" key="4">
    <source>
        <dbReference type="ARBA" id="ARBA00022490"/>
    </source>
</evidence>
<dbReference type="Pfam" id="PF02367">
    <property type="entry name" value="TsaE"/>
    <property type="match status" value="1"/>
</dbReference>
<name>A0ABS5RXB1_9HYPH</name>
<dbReference type="InterPro" id="IPR002575">
    <property type="entry name" value="Aminoglycoside_PTrfase"/>
</dbReference>
<keyword evidence="13" id="KW-1185">Reference proteome</keyword>
<dbReference type="SUPFAM" id="SSF56112">
    <property type="entry name" value="Protein kinase-like (PK-like)"/>
    <property type="match status" value="1"/>
</dbReference>
<comment type="caution">
    <text evidence="12">The sequence shown here is derived from an EMBL/GenBank/DDBJ whole genome shotgun (WGS) entry which is preliminary data.</text>
</comment>
<feature type="domain" description="Aminoglycoside phosphotransferase" evidence="11">
    <location>
        <begin position="160"/>
        <end position="403"/>
    </location>
</feature>
<comment type="similarity">
    <text evidence="2">Belongs to the TsaE family.</text>
</comment>
<dbReference type="Gene3D" id="3.40.50.300">
    <property type="entry name" value="P-loop containing nucleotide triphosphate hydrolases"/>
    <property type="match status" value="1"/>
</dbReference>
<organism evidence="12 13">
    <name type="scientific">Tianweitania aestuarii</name>
    <dbReference type="NCBI Taxonomy" id="2814886"/>
    <lineage>
        <taxon>Bacteria</taxon>
        <taxon>Pseudomonadati</taxon>
        <taxon>Pseudomonadota</taxon>
        <taxon>Alphaproteobacteria</taxon>
        <taxon>Hyphomicrobiales</taxon>
        <taxon>Phyllobacteriaceae</taxon>
        <taxon>Tianweitania</taxon>
    </lineage>
</organism>
<protein>
    <recommendedName>
        <fullName evidence="3">tRNA threonylcarbamoyladenosine biosynthesis protein TsaE</fullName>
    </recommendedName>
    <alternativeName>
        <fullName evidence="10">t(6)A37 threonylcarbamoyladenosine biosynthesis protein TsaE</fullName>
    </alternativeName>
</protein>
<evidence type="ECO:0000256" key="9">
    <source>
        <dbReference type="ARBA" id="ARBA00022842"/>
    </source>
</evidence>
<gene>
    <name evidence="12" type="primary">tsaE</name>
    <name evidence="12" type="ORF">JYU29_13375</name>
</gene>
<evidence type="ECO:0000313" key="13">
    <source>
        <dbReference type="Proteomes" id="UP001297272"/>
    </source>
</evidence>
<dbReference type="PANTHER" id="PTHR33540:SF2">
    <property type="entry name" value="TRNA THREONYLCARBAMOYLADENOSINE BIOSYNTHESIS PROTEIN TSAE"/>
    <property type="match status" value="1"/>
</dbReference>
<evidence type="ECO:0000256" key="2">
    <source>
        <dbReference type="ARBA" id="ARBA00007599"/>
    </source>
</evidence>
<dbReference type="InterPro" id="IPR011009">
    <property type="entry name" value="Kinase-like_dom_sf"/>
</dbReference>
<keyword evidence="4" id="KW-0963">Cytoplasm</keyword>